<dbReference type="InterPro" id="IPR023271">
    <property type="entry name" value="Aquaporin-like"/>
</dbReference>
<evidence type="ECO:0000256" key="2">
    <source>
        <dbReference type="ARBA" id="ARBA00022692"/>
    </source>
</evidence>
<accession>A0A3P3R8G8</accession>
<dbReference type="Pfam" id="PF01226">
    <property type="entry name" value="Form_Nir_trans"/>
    <property type="match status" value="1"/>
</dbReference>
<keyword evidence="4 6" id="KW-0472">Membrane</keyword>
<comment type="subcellular location">
    <subcellularLocation>
        <location evidence="1">Membrane</location>
        <topology evidence="1">Multi-pass membrane protein</topology>
    </subcellularLocation>
</comment>
<evidence type="ECO:0000256" key="5">
    <source>
        <dbReference type="SAM" id="MobiDB-lite"/>
    </source>
</evidence>
<dbReference type="Proteomes" id="UP000282322">
    <property type="component" value="Unassembled WGS sequence"/>
</dbReference>
<dbReference type="InterPro" id="IPR000292">
    <property type="entry name" value="For/NO2_transpt"/>
</dbReference>
<keyword evidence="2 6" id="KW-0812">Transmembrane</keyword>
<gene>
    <name evidence="7" type="ORF">EIK79_12000</name>
</gene>
<evidence type="ECO:0000313" key="7">
    <source>
        <dbReference type="EMBL" id="RRJ29675.1"/>
    </source>
</evidence>
<dbReference type="AlphaFoldDB" id="A0A3P3R8G8"/>
<evidence type="ECO:0000256" key="1">
    <source>
        <dbReference type="ARBA" id="ARBA00004141"/>
    </source>
</evidence>
<protein>
    <submittedName>
        <fullName evidence="7">Formate/nitrite transporter family protein</fullName>
    </submittedName>
</protein>
<evidence type="ECO:0000313" key="8">
    <source>
        <dbReference type="Proteomes" id="UP000282322"/>
    </source>
</evidence>
<dbReference type="EMBL" id="RRCH01000027">
    <property type="protein sequence ID" value="RRJ29675.1"/>
    <property type="molecule type" value="Genomic_DNA"/>
</dbReference>
<evidence type="ECO:0000256" key="3">
    <source>
        <dbReference type="ARBA" id="ARBA00022989"/>
    </source>
</evidence>
<feature type="transmembrane region" description="Helical" evidence="6">
    <location>
        <begin position="89"/>
        <end position="109"/>
    </location>
</feature>
<sequence length="317" mass="35011">MTDRARENEDSETREVIDRAASGAPAAGWAIRDRFSSDEIFQRLVASADEEIATGKQELIFSGFAAGFAIVLSFIGYSVGKTYFPHNNFLSSILYPLGFMYIILGRYQLYTENTLPPVVLVLTRLASVPLLFRVWTVVLIGNVLGAGLGAFILANTHVLSPATMEAGTTFAKHGLETGWWDVFFKSLFAGWLVAGVVWLGNAARDTIARLLLIYIVFYTIAVADLFHVITAVCDVFYFVFVGGGGVRIFYEFWFPVLLGNTVGGVFLVGLVNFAQVEQHTYPETRVLSSRELLFSWKGGQTNEPSRSAEEESKPISE</sequence>
<reference evidence="7 8" key="1">
    <citation type="submission" date="2018-11" db="EMBL/GenBank/DDBJ databases">
        <title>Taxonoimc description of Halomarina strain SPP-AMP-1.</title>
        <authorList>
            <person name="Pal Y."/>
            <person name="Srinivasana K."/>
            <person name="Verma A."/>
            <person name="Kumar P."/>
        </authorList>
    </citation>
    <scope>NUCLEOTIDE SEQUENCE [LARGE SCALE GENOMIC DNA]</scope>
    <source>
        <strain evidence="7 8">SPP-AMP-1</strain>
    </source>
</reference>
<dbReference type="GO" id="GO:0015499">
    <property type="term" value="F:formate transmembrane transporter activity"/>
    <property type="evidence" value="ECO:0007669"/>
    <property type="project" value="TreeGrafter"/>
</dbReference>
<dbReference type="PANTHER" id="PTHR30520">
    <property type="entry name" value="FORMATE TRANSPORTER-RELATED"/>
    <property type="match status" value="1"/>
</dbReference>
<dbReference type="Gene3D" id="1.20.1080.10">
    <property type="entry name" value="Glycerol uptake facilitator protein"/>
    <property type="match status" value="1"/>
</dbReference>
<comment type="caution">
    <text evidence="7">The sequence shown here is derived from an EMBL/GenBank/DDBJ whole genome shotgun (WGS) entry which is preliminary data.</text>
</comment>
<dbReference type="RefSeq" id="WP_124955351.1">
    <property type="nucleotide sequence ID" value="NZ_RRCH01000027.1"/>
</dbReference>
<feature type="transmembrane region" description="Helical" evidence="6">
    <location>
        <begin position="182"/>
        <end position="199"/>
    </location>
</feature>
<feature type="compositionally biased region" description="Basic and acidic residues" evidence="5">
    <location>
        <begin position="306"/>
        <end position="317"/>
    </location>
</feature>
<evidence type="ECO:0000256" key="6">
    <source>
        <dbReference type="SAM" id="Phobius"/>
    </source>
</evidence>
<dbReference type="PANTHER" id="PTHR30520:SF2">
    <property type="entry name" value="INNER MEMBRANE PROTEIN YFDC"/>
    <property type="match status" value="1"/>
</dbReference>
<feature type="region of interest" description="Disordered" evidence="5">
    <location>
        <begin position="298"/>
        <end position="317"/>
    </location>
</feature>
<feature type="transmembrane region" description="Helical" evidence="6">
    <location>
        <begin position="59"/>
        <end position="77"/>
    </location>
</feature>
<keyword evidence="8" id="KW-1185">Reference proteome</keyword>
<feature type="transmembrane region" description="Helical" evidence="6">
    <location>
        <begin position="252"/>
        <end position="274"/>
    </location>
</feature>
<name>A0A3P3R8G8_9EURY</name>
<feature type="transmembrane region" description="Helical" evidence="6">
    <location>
        <begin position="130"/>
        <end position="154"/>
    </location>
</feature>
<keyword evidence="3 6" id="KW-1133">Transmembrane helix</keyword>
<feature type="transmembrane region" description="Helical" evidence="6">
    <location>
        <begin position="211"/>
        <end position="240"/>
    </location>
</feature>
<dbReference type="GO" id="GO:0005886">
    <property type="term" value="C:plasma membrane"/>
    <property type="evidence" value="ECO:0007669"/>
    <property type="project" value="TreeGrafter"/>
</dbReference>
<organism evidence="7 8">
    <name type="scientific">Halocatena pleomorpha</name>
    <dbReference type="NCBI Taxonomy" id="1785090"/>
    <lineage>
        <taxon>Archaea</taxon>
        <taxon>Methanobacteriati</taxon>
        <taxon>Methanobacteriota</taxon>
        <taxon>Stenosarchaea group</taxon>
        <taxon>Halobacteria</taxon>
        <taxon>Halobacteriales</taxon>
        <taxon>Natronomonadaceae</taxon>
        <taxon>Halocatena</taxon>
    </lineage>
</organism>
<evidence type="ECO:0000256" key="4">
    <source>
        <dbReference type="ARBA" id="ARBA00023136"/>
    </source>
</evidence>
<proteinExistence type="predicted"/>
<dbReference type="OrthoDB" id="195948at2157"/>